<dbReference type="SUPFAM" id="SSF56672">
    <property type="entry name" value="DNA/RNA polymerases"/>
    <property type="match status" value="1"/>
</dbReference>
<dbReference type="EC" id="2.7.7.7" evidence="16"/>
<keyword evidence="12 16" id="KW-0238">DNA-binding</keyword>
<feature type="binding site" evidence="16">
    <location>
        <position position="111"/>
    </location>
    <ligand>
        <name>Mg(2+)</name>
        <dbReference type="ChEBI" id="CHEBI:18420"/>
    </ligand>
</feature>
<dbReference type="Pfam" id="PF00817">
    <property type="entry name" value="IMS"/>
    <property type="match status" value="1"/>
</dbReference>
<keyword evidence="11 16" id="KW-0239">DNA-directed DNA polymerase</keyword>
<comment type="caution">
    <text evidence="18">The sequence shown here is derived from an EMBL/GenBank/DDBJ whole genome shotgun (WGS) entry which is preliminary data.</text>
</comment>
<evidence type="ECO:0000256" key="14">
    <source>
        <dbReference type="ARBA" id="ARBA00025589"/>
    </source>
</evidence>
<dbReference type="Proteomes" id="UP000886842">
    <property type="component" value="Unassembled WGS sequence"/>
</dbReference>
<evidence type="ECO:0000256" key="11">
    <source>
        <dbReference type="ARBA" id="ARBA00022932"/>
    </source>
</evidence>
<dbReference type="PROSITE" id="PS50173">
    <property type="entry name" value="UMUC"/>
    <property type="match status" value="1"/>
</dbReference>
<evidence type="ECO:0000313" key="19">
    <source>
        <dbReference type="Proteomes" id="UP000886842"/>
    </source>
</evidence>
<keyword evidence="6 16" id="KW-0548">Nucleotidyltransferase</keyword>
<dbReference type="InterPro" id="IPR036775">
    <property type="entry name" value="DNA_pol_Y-fam_lit_finger_sf"/>
</dbReference>
<dbReference type="GO" id="GO:0006281">
    <property type="term" value="P:DNA repair"/>
    <property type="evidence" value="ECO:0007669"/>
    <property type="project" value="UniProtKB-UniRule"/>
</dbReference>
<comment type="catalytic activity">
    <reaction evidence="15 16">
        <text>DNA(n) + a 2'-deoxyribonucleoside 5'-triphosphate = DNA(n+1) + diphosphate</text>
        <dbReference type="Rhea" id="RHEA:22508"/>
        <dbReference type="Rhea" id="RHEA-COMP:17339"/>
        <dbReference type="Rhea" id="RHEA-COMP:17340"/>
        <dbReference type="ChEBI" id="CHEBI:33019"/>
        <dbReference type="ChEBI" id="CHEBI:61560"/>
        <dbReference type="ChEBI" id="CHEBI:173112"/>
        <dbReference type="EC" id="2.7.7.7"/>
    </reaction>
</comment>
<dbReference type="Gene3D" id="1.10.150.20">
    <property type="entry name" value="5' to 3' exonuclease, C-terminal subdomain"/>
    <property type="match status" value="1"/>
</dbReference>
<dbReference type="CDD" id="cd03586">
    <property type="entry name" value="PolY_Pol_IV_kappa"/>
    <property type="match status" value="1"/>
</dbReference>
<dbReference type="InterPro" id="IPR050116">
    <property type="entry name" value="DNA_polymerase-Y"/>
</dbReference>
<dbReference type="Gene3D" id="3.30.70.270">
    <property type="match status" value="1"/>
</dbReference>
<evidence type="ECO:0000256" key="10">
    <source>
        <dbReference type="ARBA" id="ARBA00022842"/>
    </source>
</evidence>
<keyword evidence="4 16" id="KW-0963">Cytoplasm</keyword>
<evidence type="ECO:0000256" key="5">
    <source>
        <dbReference type="ARBA" id="ARBA00022679"/>
    </source>
</evidence>
<dbReference type="Gene3D" id="3.30.1490.100">
    <property type="entry name" value="DNA polymerase, Y-family, little finger domain"/>
    <property type="match status" value="1"/>
</dbReference>
<dbReference type="InterPro" id="IPR022880">
    <property type="entry name" value="DNApol_IV"/>
</dbReference>
<reference evidence="18" key="1">
    <citation type="submission" date="2020-10" db="EMBL/GenBank/DDBJ databases">
        <authorList>
            <person name="Gilroy R."/>
        </authorList>
    </citation>
    <scope>NUCLEOTIDE SEQUENCE</scope>
    <source>
        <strain evidence="18">ChiGjej1B1-24693</strain>
    </source>
</reference>
<dbReference type="NCBIfam" id="NF003015">
    <property type="entry name" value="PRK03858.1"/>
    <property type="match status" value="1"/>
</dbReference>
<organism evidence="18 19">
    <name type="scientific">Candidatus Avipropionibacterium avicola</name>
    <dbReference type="NCBI Taxonomy" id="2840701"/>
    <lineage>
        <taxon>Bacteria</taxon>
        <taxon>Bacillati</taxon>
        <taxon>Actinomycetota</taxon>
        <taxon>Actinomycetes</taxon>
        <taxon>Propionibacteriales</taxon>
        <taxon>Propionibacteriaceae</taxon>
        <taxon>Propionibacteriaceae incertae sedis</taxon>
        <taxon>Candidatus Avipropionibacterium</taxon>
    </lineage>
</organism>
<keyword evidence="10 16" id="KW-0460">Magnesium</keyword>
<feature type="active site" evidence="16">
    <location>
        <position position="112"/>
    </location>
</feature>
<dbReference type="GO" id="GO:0042276">
    <property type="term" value="P:error-prone translesion synthesis"/>
    <property type="evidence" value="ECO:0007669"/>
    <property type="project" value="TreeGrafter"/>
</dbReference>
<feature type="domain" description="UmuC" evidence="17">
    <location>
        <begin position="14"/>
        <end position="193"/>
    </location>
</feature>
<dbReference type="AlphaFoldDB" id="A0A9D1KMN2"/>
<dbReference type="GO" id="GO:0003887">
    <property type="term" value="F:DNA-directed DNA polymerase activity"/>
    <property type="evidence" value="ECO:0007669"/>
    <property type="project" value="UniProtKB-UniRule"/>
</dbReference>
<dbReference type="GO" id="GO:0009432">
    <property type="term" value="P:SOS response"/>
    <property type="evidence" value="ECO:0007669"/>
    <property type="project" value="TreeGrafter"/>
</dbReference>
<sequence>MTDDRGAPDSDRVILHVDMDAFFASVELRDRPDLRGRPMMVGGTVRGVVVSATYEARAHGVRSGMPVSQARRLSPAAEVIAPRHDVYREVSAAVMATLDDITHLVEAASVDEAFLDITASIRRLGSPATIGQRLRARVAADHGITCTVGIAPTKLVAKMASTSAKPDGLRVVPPSRVLDFLHPLPVERLWGVGEATATRLHRFGLRTVGELAQTPVDTLVHTFGPHQGRHLADLAWGRDPRPVVSGERERSVGSSETFDTDTDDRTVIGTELLRMADRTASRLRRAGLMARTVAITIRYADFTTITRSATVASPTDSSADLHREAMTLFDRLGPLPRPVRLVGVRGESLVEKDRAHVQPTLDEPDVGWREAEAAMDQAVAKFGAGAVHRAALGRRPGR</sequence>
<dbReference type="InterPro" id="IPR053848">
    <property type="entry name" value="IMS_HHH_1"/>
</dbReference>
<keyword evidence="5 16" id="KW-0808">Transferase</keyword>
<dbReference type="InterPro" id="IPR001126">
    <property type="entry name" value="UmuC"/>
</dbReference>
<dbReference type="GO" id="GO:0006261">
    <property type="term" value="P:DNA-templated DNA replication"/>
    <property type="evidence" value="ECO:0007669"/>
    <property type="project" value="UniProtKB-UniRule"/>
</dbReference>
<keyword evidence="8 16" id="KW-0479">Metal-binding</keyword>
<dbReference type="GO" id="GO:0005829">
    <property type="term" value="C:cytosol"/>
    <property type="evidence" value="ECO:0007669"/>
    <property type="project" value="TreeGrafter"/>
</dbReference>
<dbReference type="InterPro" id="IPR043128">
    <property type="entry name" value="Rev_trsase/Diguanyl_cyclase"/>
</dbReference>
<name>A0A9D1KMN2_9ACTN</name>
<keyword evidence="13 16" id="KW-0234">DNA repair</keyword>
<keyword evidence="3 16" id="KW-0515">Mutator protein</keyword>
<dbReference type="GO" id="GO:0000287">
    <property type="term" value="F:magnesium ion binding"/>
    <property type="evidence" value="ECO:0007669"/>
    <property type="project" value="UniProtKB-UniRule"/>
</dbReference>
<dbReference type="PANTHER" id="PTHR11076">
    <property type="entry name" value="DNA REPAIR POLYMERASE UMUC / TRANSFERASE FAMILY MEMBER"/>
    <property type="match status" value="1"/>
</dbReference>
<evidence type="ECO:0000256" key="1">
    <source>
        <dbReference type="ARBA" id="ARBA00004496"/>
    </source>
</evidence>
<evidence type="ECO:0000256" key="4">
    <source>
        <dbReference type="ARBA" id="ARBA00022490"/>
    </source>
</evidence>
<dbReference type="PANTHER" id="PTHR11076:SF33">
    <property type="entry name" value="DNA POLYMERASE KAPPA"/>
    <property type="match status" value="1"/>
</dbReference>
<gene>
    <name evidence="16 18" type="primary">dinB</name>
    <name evidence="18" type="ORF">IAA98_08760</name>
</gene>
<evidence type="ECO:0000256" key="6">
    <source>
        <dbReference type="ARBA" id="ARBA00022695"/>
    </source>
</evidence>
<comment type="subunit">
    <text evidence="16">Monomer.</text>
</comment>
<keyword evidence="9 16" id="KW-0227">DNA damage</keyword>
<reference evidence="18" key="2">
    <citation type="journal article" date="2021" name="PeerJ">
        <title>Extensive microbial diversity within the chicken gut microbiome revealed by metagenomics and culture.</title>
        <authorList>
            <person name="Gilroy R."/>
            <person name="Ravi A."/>
            <person name="Getino M."/>
            <person name="Pursley I."/>
            <person name="Horton D.L."/>
            <person name="Alikhan N.F."/>
            <person name="Baker D."/>
            <person name="Gharbi K."/>
            <person name="Hall N."/>
            <person name="Watson M."/>
            <person name="Adriaenssens E.M."/>
            <person name="Foster-Nyarko E."/>
            <person name="Jarju S."/>
            <person name="Secka A."/>
            <person name="Antonio M."/>
            <person name="Oren A."/>
            <person name="Chaudhuri R.R."/>
            <person name="La Ragione R."/>
            <person name="Hildebrand F."/>
            <person name="Pallen M.J."/>
        </authorList>
    </citation>
    <scope>NUCLEOTIDE SEQUENCE</scope>
    <source>
        <strain evidence="18">ChiGjej1B1-24693</strain>
    </source>
</reference>
<evidence type="ECO:0000313" key="18">
    <source>
        <dbReference type="EMBL" id="HIT75661.1"/>
    </source>
</evidence>
<accession>A0A9D1KMN2</accession>
<dbReference type="SUPFAM" id="SSF100879">
    <property type="entry name" value="Lesion bypass DNA polymerase (Y-family), little finger domain"/>
    <property type="match status" value="1"/>
</dbReference>
<evidence type="ECO:0000256" key="2">
    <source>
        <dbReference type="ARBA" id="ARBA00010945"/>
    </source>
</evidence>
<dbReference type="NCBIfam" id="NF002677">
    <property type="entry name" value="PRK02406.1"/>
    <property type="match status" value="1"/>
</dbReference>
<evidence type="ECO:0000256" key="9">
    <source>
        <dbReference type="ARBA" id="ARBA00022763"/>
    </source>
</evidence>
<evidence type="ECO:0000256" key="3">
    <source>
        <dbReference type="ARBA" id="ARBA00022457"/>
    </source>
</evidence>
<dbReference type="Pfam" id="PF21999">
    <property type="entry name" value="IMS_HHH_1"/>
    <property type="match status" value="1"/>
</dbReference>
<evidence type="ECO:0000256" key="13">
    <source>
        <dbReference type="ARBA" id="ARBA00023204"/>
    </source>
</evidence>
<comment type="similarity">
    <text evidence="2 16">Belongs to the DNA polymerase type-Y family.</text>
</comment>
<keyword evidence="7 16" id="KW-0235">DNA replication</keyword>
<feature type="binding site" evidence="16">
    <location>
        <position position="18"/>
    </location>
    <ligand>
        <name>Mg(2+)</name>
        <dbReference type="ChEBI" id="CHEBI:18420"/>
    </ligand>
</feature>
<evidence type="ECO:0000259" key="17">
    <source>
        <dbReference type="PROSITE" id="PS50173"/>
    </source>
</evidence>
<evidence type="ECO:0000256" key="12">
    <source>
        <dbReference type="ARBA" id="ARBA00023125"/>
    </source>
</evidence>
<comment type="function">
    <text evidence="14 16">Poorly processive, error-prone DNA polymerase involved in untargeted mutagenesis. Copies undamaged DNA at stalled replication forks, which arise in vivo from mismatched or misaligned primer ends. These misaligned primers can be extended by PolIV. Exhibits no 3'-5' exonuclease (proofreading) activity. May be involved in translesional synthesis, in conjunction with the beta clamp from PolIII.</text>
</comment>
<dbReference type="HAMAP" id="MF_01113">
    <property type="entry name" value="DNApol_IV"/>
    <property type="match status" value="1"/>
</dbReference>
<dbReference type="GO" id="GO:0003684">
    <property type="term" value="F:damaged DNA binding"/>
    <property type="evidence" value="ECO:0007669"/>
    <property type="project" value="InterPro"/>
</dbReference>
<dbReference type="Gene3D" id="3.40.1170.60">
    <property type="match status" value="1"/>
</dbReference>
<comment type="subcellular location">
    <subcellularLocation>
        <location evidence="1 16">Cytoplasm</location>
    </subcellularLocation>
</comment>
<evidence type="ECO:0000256" key="16">
    <source>
        <dbReference type="HAMAP-Rule" id="MF_01113"/>
    </source>
</evidence>
<evidence type="ECO:0000256" key="15">
    <source>
        <dbReference type="ARBA" id="ARBA00049244"/>
    </source>
</evidence>
<dbReference type="FunFam" id="3.30.1490.100:FF:000004">
    <property type="entry name" value="DNA polymerase IV"/>
    <property type="match status" value="1"/>
</dbReference>
<dbReference type="Pfam" id="PF11799">
    <property type="entry name" value="IMS_C"/>
    <property type="match status" value="1"/>
</dbReference>
<comment type="cofactor">
    <cofactor evidence="16">
        <name>Mg(2+)</name>
        <dbReference type="ChEBI" id="CHEBI:18420"/>
    </cofactor>
    <text evidence="16">Binds 2 magnesium ions per subunit.</text>
</comment>
<protein>
    <recommendedName>
        <fullName evidence="16">DNA polymerase IV</fullName>
        <shortName evidence="16">Pol IV</shortName>
        <ecNumber evidence="16">2.7.7.7</ecNumber>
    </recommendedName>
</protein>
<feature type="site" description="Substrate discrimination" evidence="16">
    <location>
        <position position="23"/>
    </location>
</feature>
<dbReference type="InterPro" id="IPR017961">
    <property type="entry name" value="DNA_pol_Y-fam_little_finger"/>
</dbReference>
<evidence type="ECO:0000256" key="7">
    <source>
        <dbReference type="ARBA" id="ARBA00022705"/>
    </source>
</evidence>
<proteinExistence type="inferred from homology"/>
<dbReference type="EMBL" id="DVLP01000263">
    <property type="protein sequence ID" value="HIT75661.1"/>
    <property type="molecule type" value="Genomic_DNA"/>
</dbReference>
<evidence type="ECO:0000256" key="8">
    <source>
        <dbReference type="ARBA" id="ARBA00022723"/>
    </source>
</evidence>
<dbReference type="InterPro" id="IPR043502">
    <property type="entry name" value="DNA/RNA_pol_sf"/>
</dbReference>